<protein>
    <recommendedName>
        <fullName evidence="4">Serine/threonine-protein phosphatase</fullName>
        <ecNumber evidence="4">3.1.3.16</ecNumber>
    </recommendedName>
</protein>
<dbReference type="InterPro" id="IPR004843">
    <property type="entry name" value="Calcineurin-like_PHP"/>
</dbReference>
<feature type="domain" description="Serine/threonine specific protein phosphatases" evidence="6">
    <location>
        <begin position="393"/>
        <end position="398"/>
    </location>
</feature>
<dbReference type="EMBL" id="JAAPAO010000772">
    <property type="protein sequence ID" value="KAF4653964.1"/>
    <property type="molecule type" value="Genomic_DNA"/>
</dbReference>
<dbReference type="GO" id="GO:0004722">
    <property type="term" value="F:protein serine/threonine phosphatase activity"/>
    <property type="evidence" value="ECO:0007669"/>
    <property type="project" value="UniProtKB-EC"/>
</dbReference>
<dbReference type="PANTHER" id="PTHR45668:SF5">
    <property type="entry name" value="SERINE_THREONINE-PROTEIN PHOSPHATASE 5"/>
    <property type="match status" value="1"/>
</dbReference>
<feature type="region of interest" description="Disordered" evidence="5">
    <location>
        <begin position="1185"/>
        <end position="1252"/>
    </location>
</feature>
<dbReference type="Pfam" id="PF00149">
    <property type="entry name" value="Metallophos"/>
    <property type="match status" value="1"/>
</dbReference>
<dbReference type="Gene3D" id="3.60.21.10">
    <property type="match status" value="2"/>
</dbReference>
<dbReference type="CDD" id="cd00144">
    <property type="entry name" value="MPP_PPP_family"/>
    <property type="match status" value="1"/>
</dbReference>
<gene>
    <name evidence="7" type="primary">PPEF2</name>
    <name evidence="7" type="ORF">FOL47_010215</name>
</gene>
<reference evidence="7 8" key="1">
    <citation type="submission" date="2020-04" db="EMBL/GenBank/DDBJ databases">
        <title>Perkinsus chesapeaki whole genome sequence.</title>
        <authorList>
            <person name="Bogema D.R."/>
        </authorList>
    </citation>
    <scope>NUCLEOTIDE SEQUENCE [LARGE SCALE GENOMIC DNA]</scope>
    <source>
        <strain evidence="7">ATCC PRA-425</strain>
    </source>
</reference>
<evidence type="ECO:0000256" key="3">
    <source>
        <dbReference type="ARBA" id="ARBA00023211"/>
    </source>
</evidence>
<dbReference type="InterPro" id="IPR029052">
    <property type="entry name" value="Metallo-depent_PP-like"/>
</dbReference>
<sequence>MSAPGGKGTSNTSNIGQDVQREDITIELPPHHPLYPGTDLADMSPLRHSLSRPERRQSSINVLGFDLYDAVEVEQKGWRGAKEWVPGTIVQVNAHNNTFDVKVLKPNQEGEVLENVNPLKLRRIAESRHPHQQKAEDSPQLGPVPGDSPTHGGQDFLKQRHLGAADACEIMDEFNFQMQASLFTSKVLKQLDSVPEADLMAVSPCVKSLAHARDRTRSRVESGEGPLLDRFFFQCDTDEAAGQASGFPTSAQVMKMLESITDFHANCPFTNSGGVADVAMGTNCIVADRHCEEICSPEAMVRLLDKMYELLEMEAPTALISVTVPADGRLVVVGDTHGQLEDVLWMLFKHGVPNKNNVYLFNGDIADRGGHALEIFILLFLFKLLCPQSVYILRGNHEDDYCNLNYGFLAELRHKFGQVEGGRMHRDFLRVFYSLPLSCIIDSWDGYYRCQQTHMLVQLKVGSSAVSVTDLPGQHRRVIPVMLRECTNEDTSDSSSGDEDNINAENGWYQGGVSEERLVFVKRVGVRGLNENGETEIKWSSGDIWTYVSPRLIVLHGGLPMHPASGSPISSQRPSGAFASLFSGASAMGPQSVSSQGDDGRKCVLLKYFHQLPNRMRIPSSPQGVFEQWMYQILWSDPREVGDTKGRGTPFYPDDTELFCERNNIQTVIRSHQLPAMQRGFSFHHKHKLITIFSASNYCGTSQNYGGLLIFTTELFPEIQYSRNLFEHWSPPLSVIQDVYSKHKNATQDVRQYIARETESARMPTDMNSSSKWLYIEQKVSEYAMSLIVQNKRHLWTNLWTRDEDKNMRVDLADWEDACAQVVGHQFPWRTLFVQLDIEEEDDGTVDYLEFLNRFRASLKDDSGPFDSWLASVVLGFFMDILNADMAIQQDLLTGEPGENLISYEQFERSLRDNCPDLTITHIQLAWQALIECSTPERRRSGLVDARQFVCACGEFYRARWDLHDPVFSTSQNLPSASEEEMLEKIMDFLPRLRDSIEQKYDNDTQRFFEDRIESRSQNKIPGAVSNEDFVNALIAELPSLGITELPSRNFLELTARMMESSSSTSTGRPAGRGARLVSSTNSGYVSLFRFMATLHVDGTSAGRVMAQKITEHSCASTYFHRNAFKCACARLDPQNCGEISKRNFRRAFMALNQALDPEWRLTKLQIDAALDHFDWVVDADEDYTDASSSDQDMKSVDEEPSGAGGGARRPTLGALSASNTNSALEMLRERSRTRSSARLMLPPGASSPAPMILDHPQPEQIDQKMWINYDQFLRSFEIADWRKNSRAGSFGWHLLRNSMLRF</sequence>
<comment type="caution">
    <text evidence="7">The sequence shown here is derived from an EMBL/GenBank/DDBJ whole genome shotgun (WGS) entry which is preliminary data.</text>
</comment>
<dbReference type="InterPro" id="IPR006186">
    <property type="entry name" value="Ser/Thr-sp_prot-phosphatase"/>
</dbReference>
<dbReference type="SMART" id="SM00156">
    <property type="entry name" value="PP2Ac"/>
    <property type="match status" value="1"/>
</dbReference>
<evidence type="ECO:0000313" key="7">
    <source>
        <dbReference type="EMBL" id="KAF4653964.1"/>
    </source>
</evidence>
<dbReference type="GO" id="GO:0046872">
    <property type="term" value="F:metal ion binding"/>
    <property type="evidence" value="ECO:0007669"/>
    <property type="project" value="UniProtKB-KW"/>
</dbReference>
<keyword evidence="3" id="KW-0464">Manganese</keyword>
<dbReference type="SUPFAM" id="SSF47473">
    <property type="entry name" value="EF-hand"/>
    <property type="match status" value="1"/>
</dbReference>
<proteinExistence type="inferred from homology"/>
<dbReference type="OrthoDB" id="445564at2759"/>
<evidence type="ECO:0000313" key="8">
    <source>
        <dbReference type="Proteomes" id="UP000591131"/>
    </source>
</evidence>
<dbReference type="PRINTS" id="PR00114">
    <property type="entry name" value="STPHPHTASE"/>
</dbReference>
<evidence type="ECO:0000256" key="5">
    <source>
        <dbReference type="SAM" id="MobiDB-lite"/>
    </source>
</evidence>
<dbReference type="InterPro" id="IPR011992">
    <property type="entry name" value="EF-hand-dom_pair"/>
</dbReference>
<dbReference type="EC" id="3.1.3.16" evidence="4"/>
<dbReference type="PROSITE" id="PS00125">
    <property type="entry name" value="SER_THR_PHOSPHATASE"/>
    <property type="match status" value="1"/>
</dbReference>
<comment type="cofactor">
    <cofactor evidence="1">
        <name>Mn(2+)</name>
        <dbReference type="ChEBI" id="CHEBI:29035"/>
    </cofactor>
</comment>
<accession>A0A7J6L3Z2</accession>
<comment type="catalytic activity">
    <reaction evidence="4">
        <text>O-phospho-L-threonyl-[protein] + H2O = L-threonyl-[protein] + phosphate</text>
        <dbReference type="Rhea" id="RHEA:47004"/>
        <dbReference type="Rhea" id="RHEA-COMP:11060"/>
        <dbReference type="Rhea" id="RHEA-COMP:11605"/>
        <dbReference type="ChEBI" id="CHEBI:15377"/>
        <dbReference type="ChEBI" id="CHEBI:30013"/>
        <dbReference type="ChEBI" id="CHEBI:43474"/>
        <dbReference type="ChEBI" id="CHEBI:61977"/>
        <dbReference type="EC" id="3.1.3.16"/>
    </reaction>
</comment>
<evidence type="ECO:0000256" key="2">
    <source>
        <dbReference type="ARBA" id="ARBA00022723"/>
    </source>
</evidence>
<keyword evidence="4" id="KW-0378">Hydrolase</keyword>
<comment type="similarity">
    <text evidence="4">Belongs to the PPP phosphatase family.</text>
</comment>
<organism evidence="7 8">
    <name type="scientific">Perkinsus chesapeaki</name>
    <name type="common">Clam parasite</name>
    <name type="synonym">Perkinsus andrewsi</name>
    <dbReference type="NCBI Taxonomy" id="330153"/>
    <lineage>
        <taxon>Eukaryota</taxon>
        <taxon>Sar</taxon>
        <taxon>Alveolata</taxon>
        <taxon>Perkinsozoa</taxon>
        <taxon>Perkinsea</taxon>
        <taxon>Perkinsida</taxon>
        <taxon>Perkinsidae</taxon>
        <taxon>Perkinsus</taxon>
    </lineage>
</organism>
<keyword evidence="8" id="KW-1185">Reference proteome</keyword>
<dbReference type="InterPro" id="IPR051134">
    <property type="entry name" value="PPP_phosphatase"/>
</dbReference>
<feature type="region of interest" description="Disordered" evidence="5">
    <location>
        <begin position="127"/>
        <end position="156"/>
    </location>
</feature>
<evidence type="ECO:0000256" key="1">
    <source>
        <dbReference type="ARBA" id="ARBA00001936"/>
    </source>
</evidence>
<evidence type="ECO:0000259" key="6">
    <source>
        <dbReference type="PROSITE" id="PS00125"/>
    </source>
</evidence>
<name>A0A7J6L3Z2_PERCH</name>
<dbReference type="PANTHER" id="PTHR45668">
    <property type="entry name" value="SERINE/THREONINE-PROTEIN PHOSPHATASE 5-RELATED"/>
    <property type="match status" value="1"/>
</dbReference>
<feature type="compositionally biased region" description="Basic and acidic residues" evidence="5">
    <location>
        <begin position="127"/>
        <end position="137"/>
    </location>
</feature>
<keyword evidence="2" id="KW-0479">Metal-binding</keyword>
<dbReference type="Proteomes" id="UP000591131">
    <property type="component" value="Unassembled WGS sequence"/>
</dbReference>
<dbReference type="SUPFAM" id="SSF56300">
    <property type="entry name" value="Metallo-dependent phosphatases"/>
    <property type="match status" value="1"/>
</dbReference>
<evidence type="ECO:0000256" key="4">
    <source>
        <dbReference type="RuleBase" id="RU004273"/>
    </source>
</evidence>